<organism evidence="4 5">
    <name type="scientific">Fodinibius roseus</name>
    <dbReference type="NCBI Taxonomy" id="1194090"/>
    <lineage>
        <taxon>Bacteria</taxon>
        <taxon>Pseudomonadati</taxon>
        <taxon>Balneolota</taxon>
        <taxon>Balneolia</taxon>
        <taxon>Balneolales</taxon>
        <taxon>Balneolaceae</taxon>
        <taxon>Fodinibius</taxon>
    </lineage>
</organism>
<evidence type="ECO:0000313" key="4">
    <source>
        <dbReference type="EMBL" id="SHF32723.1"/>
    </source>
</evidence>
<dbReference type="STRING" id="1194090.SAMN05443144_107148"/>
<evidence type="ECO:0000313" key="5">
    <source>
        <dbReference type="Proteomes" id="UP000184041"/>
    </source>
</evidence>
<dbReference type="GO" id="GO:0009289">
    <property type="term" value="C:pilus"/>
    <property type="evidence" value="ECO:0007669"/>
    <property type="project" value="InterPro"/>
</dbReference>
<name>A0A1M5AR46_9BACT</name>
<evidence type="ECO:0000256" key="2">
    <source>
        <dbReference type="ARBA" id="ARBA00022729"/>
    </source>
</evidence>
<dbReference type="AlphaFoldDB" id="A0A1M5AR46"/>
<dbReference type="GO" id="GO:0007155">
    <property type="term" value="P:cell adhesion"/>
    <property type="evidence" value="ECO:0007669"/>
    <property type="project" value="InterPro"/>
</dbReference>
<accession>A0A1M5AR46</accession>
<evidence type="ECO:0000256" key="1">
    <source>
        <dbReference type="ARBA" id="ARBA00009766"/>
    </source>
</evidence>
<dbReference type="EMBL" id="FQUS01000007">
    <property type="protein sequence ID" value="SHF32723.1"/>
    <property type="molecule type" value="Genomic_DNA"/>
</dbReference>
<feature type="signal peptide" evidence="3">
    <location>
        <begin position="1"/>
        <end position="29"/>
    </location>
</feature>
<keyword evidence="2 3" id="KW-0732">Signal</keyword>
<evidence type="ECO:0000256" key="3">
    <source>
        <dbReference type="SAM" id="SignalP"/>
    </source>
</evidence>
<sequence length="193" mass="21471">MEVTFMKNYKLLLMLTAAICLLGTETGTAQDSEAFINQVENPGIDHNSAVREFGLKYASGLLDLLNETALDYTANNRAVIHQRGNSNEALLHQYGSDNTGIINMTGERNYAKSTQQGNSLLSIINMEGNRNALDFMQQGENRGAFFLFQGNDMQYDATQIGNIFNLIPQNSTTPAFNIQSTRRNLPVIIRKNN</sequence>
<dbReference type="Pfam" id="PF07012">
    <property type="entry name" value="Curlin_rpt"/>
    <property type="match status" value="1"/>
</dbReference>
<dbReference type="InterPro" id="IPR009742">
    <property type="entry name" value="Curlin_rpt"/>
</dbReference>
<feature type="chain" id="PRO_5012138114" evidence="3">
    <location>
        <begin position="30"/>
        <end position="193"/>
    </location>
</feature>
<reference evidence="4 5" key="1">
    <citation type="submission" date="2016-11" db="EMBL/GenBank/DDBJ databases">
        <authorList>
            <person name="Jaros S."/>
            <person name="Januszkiewicz K."/>
            <person name="Wedrychowicz H."/>
        </authorList>
    </citation>
    <scope>NUCLEOTIDE SEQUENCE [LARGE SCALE GENOMIC DNA]</scope>
    <source>
        <strain evidence="4 5">DSM 21986</strain>
    </source>
</reference>
<comment type="similarity">
    <text evidence="1">Belongs to the CsgA/CsgB family.</text>
</comment>
<gene>
    <name evidence="4" type="ORF">SAMN05443144_107148</name>
</gene>
<proteinExistence type="inferred from homology"/>
<protein>
    <submittedName>
        <fullName evidence="4">Curlin associated repeat-containing protein</fullName>
    </submittedName>
</protein>
<keyword evidence="5" id="KW-1185">Reference proteome</keyword>
<dbReference type="Proteomes" id="UP000184041">
    <property type="component" value="Unassembled WGS sequence"/>
</dbReference>